<organism evidence="2 3">
    <name type="scientific">Amycolatopsis thailandensis</name>
    <dbReference type="NCBI Taxonomy" id="589330"/>
    <lineage>
        <taxon>Bacteria</taxon>
        <taxon>Bacillati</taxon>
        <taxon>Actinomycetota</taxon>
        <taxon>Actinomycetes</taxon>
        <taxon>Pseudonocardiales</taxon>
        <taxon>Pseudonocardiaceae</taxon>
        <taxon>Amycolatopsis</taxon>
    </lineage>
</organism>
<reference evidence="2 3" key="1">
    <citation type="submission" date="2017-07" db="EMBL/GenBank/DDBJ databases">
        <title>Amycolatopsis thailandensis Genome sequencing and assembly.</title>
        <authorList>
            <person name="Kaur N."/>
            <person name="Mayilraj S."/>
        </authorList>
    </citation>
    <scope>NUCLEOTIDE SEQUENCE [LARGE SCALE GENOMIC DNA]</scope>
    <source>
        <strain evidence="2 3">JCM 16380</strain>
    </source>
</reference>
<proteinExistence type="predicted"/>
<keyword evidence="3" id="KW-1185">Reference proteome</keyword>
<feature type="domain" description="HTH cro/C1-type" evidence="1">
    <location>
        <begin position="9"/>
        <end position="63"/>
    </location>
</feature>
<comment type="caution">
    <text evidence="2">The sequence shown here is derived from an EMBL/GenBank/DDBJ whole genome shotgun (WGS) entry which is preliminary data.</text>
</comment>
<protein>
    <submittedName>
        <fullName evidence="2">Transcriptional regulator</fullName>
    </submittedName>
</protein>
<evidence type="ECO:0000313" key="2">
    <source>
        <dbReference type="EMBL" id="OXM44346.1"/>
    </source>
</evidence>
<dbReference type="SMART" id="SM00530">
    <property type="entry name" value="HTH_XRE"/>
    <property type="match status" value="1"/>
</dbReference>
<dbReference type="SUPFAM" id="SSF47413">
    <property type="entry name" value="lambda repressor-like DNA-binding domains"/>
    <property type="match status" value="1"/>
</dbReference>
<dbReference type="RefSeq" id="WP_093939190.1">
    <property type="nucleotide sequence ID" value="NZ_NMQT01000189.1"/>
</dbReference>
<evidence type="ECO:0000313" key="3">
    <source>
        <dbReference type="Proteomes" id="UP000215223"/>
    </source>
</evidence>
<dbReference type="Pfam" id="PF13560">
    <property type="entry name" value="HTH_31"/>
    <property type="match status" value="1"/>
</dbReference>
<dbReference type="InterPro" id="IPR011990">
    <property type="entry name" value="TPR-like_helical_dom_sf"/>
</dbReference>
<dbReference type="PROSITE" id="PS50943">
    <property type="entry name" value="HTH_CROC1"/>
    <property type="match status" value="1"/>
</dbReference>
<dbReference type="EMBL" id="NMQT01000189">
    <property type="protein sequence ID" value="OXM44346.1"/>
    <property type="molecule type" value="Genomic_DNA"/>
</dbReference>
<dbReference type="InterPro" id="IPR001387">
    <property type="entry name" value="Cro/C1-type_HTH"/>
</dbReference>
<dbReference type="InterPro" id="IPR010982">
    <property type="entry name" value="Lambda_DNA-bd_dom_sf"/>
</dbReference>
<dbReference type="OrthoDB" id="5184419at2"/>
<dbReference type="CDD" id="cd00093">
    <property type="entry name" value="HTH_XRE"/>
    <property type="match status" value="1"/>
</dbReference>
<dbReference type="GO" id="GO:0003677">
    <property type="term" value="F:DNA binding"/>
    <property type="evidence" value="ECO:0007669"/>
    <property type="project" value="InterPro"/>
</dbReference>
<sequence>MTGTFGELLREYRIAAGLSMGQLAKRIHYSKGYLSKIENGVKSPHDSMARLCDGELGADGALLAAARTARESAVTLDRRQVLVAGTVLGVTLAGGPRPVPDERVVLGIRTTFEHLRRLGMQTSPVVVLESLTAQVQMLGALAGENPEPTRSHLLLLAGRIAEYTGWMHQEAGDDRRALSWTRKAAELAVAGGDDEIGVYAFVREAGLALYRHDSIATIELARRAQEAGPAGSRTLALAARREAQGHALAGDRGEYERALDKALFHFDAAYTDPSAYPVLGSTAPDPIGLARGWSLCDLGRPGEAAELLDRELARLPADSRRTRARFGVRRSLAYALAGEVDQSCRTLTETLDDAAHVDSATIRLDLRELARHVGRWHNHASVREIYPELRRVLYQRV</sequence>
<name>A0A229RCH7_9PSEU</name>
<dbReference type="Gene3D" id="1.25.40.10">
    <property type="entry name" value="Tetratricopeptide repeat domain"/>
    <property type="match status" value="1"/>
</dbReference>
<accession>A0A229RCH7</accession>
<gene>
    <name evidence="2" type="ORF">CFP71_40485</name>
</gene>
<dbReference type="Gene3D" id="1.10.260.40">
    <property type="entry name" value="lambda repressor-like DNA-binding domains"/>
    <property type="match status" value="1"/>
</dbReference>
<evidence type="ECO:0000259" key="1">
    <source>
        <dbReference type="PROSITE" id="PS50943"/>
    </source>
</evidence>
<dbReference type="Proteomes" id="UP000215223">
    <property type="component" value="Unassembled WGS sequence"/>
</dbReference>
<dbReference type="AlphaFoldDB" id="A0A229RCH7"/>